<protein>
    <recommendedName>
        <fullName evidence="2">KY-like immunoglobulin-like domain-containing protein</fullName>
    </recommendedName>
</protein>
<feature type="compositionally biased region" description="Basic and acidic residues" evidence="1">
    <location>
        <begin position="242"/>
        <end position="256"/>
    </location>
</feature>
<feature type="region of interest" description="Disordered" evidence="1">
    <location>
        <begin position="231"/>
        <end position="268"/>
    </location>
</feature>
<comment type="caution">
    <text evidence="3">The sequence shown here is derived from an EMBL/GenBank/DDBJ whole genome shotgun (WGS) entry which is preliminary data.</text>
</comment>
<dbReference type="InterPro" id="IPR038765">
    <property type="entry name" value="Papain-like_cys_pep_sf"/>
</dbReference>
<dbReference type="PANTHER" id="PTHR46333">
    <property type="entry name" value="CYTOKINESIS PROTEIN 3"/>
    <property type="match status" value="1"/>
</dbReference>
<dbReference type="PANTHER" id="PTHR46333:SF3">
    <property type="entry name" value="KYPHOSCOLIOSIS PEPTIDASE"/>
    <property type="match status" value="1"/>
</dbReference>
<dbReference type="Proteomes" id="UP001176940">
    <property type="component" value="Unassembled WGS sequence"/>
</dbReference>
<sequence length="704" mass="79236">MYYALHNPSNPPTDSSEPVGWVKKRKDGTNDWAFGSSYFYPSIAGLQCKYVKGYSKGAGYKIGQKFSGGSDHAWNMICLKGRWHLLDSTWGAGGLGDSTFTFKYNEIYFLTHPAIFIMDHLPEDPDCQLLETCLSHKQFENNVYPDNDYYNFNMVSYHPQICVIKTACYIGLSCLLEALGRRGSTSVPLVELSYLSAWALETSWLVLDKVNFLVSDRLFFYKRPLDLRLKGRQSTPASETQSEFKKRTSSYEDWKPRTGPRCPSDQTTAGPPLGYIGGLSTALQNAPDAGKGKASIAIESGCKMEFSFNLNETETPGILKLTDNGMNLDVYPKKTGQHILSIFARKQNSDGDLMRIMKYRVDCSFVDTSMIIPKCLHNPVGPSSMIEKAGLLQPSHTDPVIHADDGCCTISFRTERMLKITVNLRSDDIQTMPNYVILSVNKDKVELNIRLPQAGSYALLLSDDVTGYIGNYLIVCSNPNVKWSPFPSFLHNPVGPSSDTEKAGLLQPSHSDPIIYAEDGTCTISFALEKDVKIYCTLHSNKITLTTEMQSRHVMHTQKNDNLKIKVHLPSSGTYVLQIFIKPRKSTNSTYSYLCNYLITCSNPSVKWPMFPLAYKGWEEHFELVWPLEGVLPKNSNVFFRLKITDIATVYADGKMLVPLTHTDSGYWEGTCRTEGVKELFVSIKYNKESNTRHHILKYTIEGY</sequence>
<evidence type="ECO:0000313" key="3">
    <source>
        <dbReference type="EMBL" id="CAJ0964083.1"/>
    </source>
</evidence>
<gene>
    <name evidence="3" type="ORF">RIMI_LOCUS18925442</name>
</gene>
<dbReference type="InterPro" id="IPR052557">
    <property type="entry name" value="CAP/Cytokinesis_protein"/>
</dbReference>
<dbReference type="EMBL" id="CAUEEQ010059019">
    <property type="protein sequence ID" value="CAJ0964083.1"/>
    <property type="molecule type" value="Genomic_DNA"/>
</dbReference>
<organism evidence="3 4">
    <name type="scientific">Ranitomeya imitator</name>
    <name type="common">mimic poison frog</name>
    <dbReference type="NCBI Taxonomy" id="111125"/>
    <lineage>
        <taxon>Eukaryota</taxon>
        <taxon>Metazoa</taxon>
        <taxon>Chordata</taxon>
        <taxon>Craniata</taxon>
        <taxon>Vertebrata</taxon>
        <taxon>Euteleostomi</taxon>
        <taxon>Amphibia</taxon>
        <taxon>Batrachia</taxon>
        <taxon>Anura</taxon>
        <taxon>Neobatrachia</taxon>
        <taxon>Hyloidea</taxon>
        <taxon>Dendrobatidae</taxon>
        <taxon>Dendrobatinae</taxon>
        <taxon>Ranitomeya</taxon>
    </lineage>
</organism>
<evidence type="ECO:0000313" key="4">
    <source>
        <dbReference type="Proteomes" id="UP001176940"/>
    </source>
</evidence>
<evidence type="ECO:0000256" key="1">
    <source>
        <dbReference type="SAM" id="MobiDB-lite"/>
    </source>
</evidence>
<feature type="domain" description="KY-like immunoglobulin-like" evidence="2">
    <location>
        <begin position="390"/>
        <end position="487"/>
    </location>
</feature>
<name>A0ABN9MBH5_9NEOB</name>
<proteinExistence type="predicted"/>
<reference evidence="3" key="1">
    <citation type="submission" date="2023-07" db="EMBL/GenBank/DDBJ databases">
        <authorList>
            <person name="Stuckert A."/>
        </authorList>
    </citation>
    <scope>NUCLEOTIDE SEQUENCE</scope>
</reference>
<dbReference type="SUPFAM" id="SSF54001">
    <property type="entry name" value="Cysteine proteinases"/>
    <property type="match status" value="2"/>
</dbReference>
<feature type="compositionally biased region" description="Polar residues" evidence="1">
    <location>
        <begin position="232"/>
        <end position="241"/>
    </location>
</feature>
<evidence type="ECO:0000259" key="2">
    <source>
        <dbReference type="Pfam" id="PF23265"/>
    </source>
</evidence>
<feature type="domain" description="KY-like immunoglobulin-like" evidence="2">
    <location>
        <begin position="291"/>
        <end position="373"/>
    </location>
</feature>
<dbReference type="InterPro" id="IPR056564">
    <property type="entry name" value="Ig-like_KY"/>
</dbReference>
<keyword evidence="4" id="KW-1185">Reference proteome</keyword>
<dbReference type="Pfam" id="PF23265">
    <property type="entry name" value="Ig-like_KY"/>
    <property type="match status" value="3"/>
</dbReference>
<feature type="domain" description="KY-like immunoglobulin-like" evidence="2">
    <location>
        <begin position="504"/>
        <end position="612"/>
    </location>
</feature>
<accession>A0ABN9MBH5</accession>